<dbReference type="Gene3D" id="3.30.470.20">
    <property type="entry name" value="ATP-grasp fold, B domain"/>
    <property type="match status" value="1"/>
</dbReference>
<gene>
    <name evidence="6" type="ORF">C1SCF055_LOCUS15050</name>
</gene>
<evidence type="ECO:0000313" key="8">
    <source>
        <dbReference type="Proteomes" id="UP001152797"/>
    </source>
</evidence>
<evidence type="ECO:0000256" key="4">
    <source>
        <dbReference type="PROSITE-ProRule" id="PRU00409"/>
    </source>
</evidence>
<keyword evidence="1" id="KW-0436">Ligase</keyword>
<dbReference type="EMBL" id="CAMXCT010001203">
    <property type="protein sequence ID" value="CAI3987805.1"/>
    <property type="molecule type" value="Genomic_DNA"/>
</dbReference>
<dbReference type="InterPro" id="IPR052032">
    <property type="entry name" value="ATP-dep_AA_Ligase"/>
</dbReference>
<dbReference type="EMBL" id="CAMXCT020001203">
    <property type="protein sequence ID" value="CAL1141180.1"/>
    <property type="molecule type" value="Genomic_DNA"/>
</dbReference>
<reference evidence="6" key="1">
    <citation type="submission" date="2022-10" db="EMBL/GenBank/DDBJ databases">
        <authorList>
            <person name="Chen Y."/>
            <person name="Dougan E. K."/>
            <person name="Chan C."/>
            <person name="Rhodes N."/>
            <person name="Thang M."/>
        </authorList>
    </citation>
    <scope>NUCLEOTIDE SEQUENCE</scope>
</reference>
<evidence type="ECO:0000256" key="3">
    <source>
        <dbReference type="ARBA" id="ARBA00022840"/>
    </source>
</evidence>
<organism evidence="6">
    <name type="scientific">Cladocopium goreaui</name>
    <dbReference type="NCBI Taxonomy" id="2562237"/>
    <lineage>
        <taxon>Eukaryota</taxon>
        <taxon>Sar</taxon>
        <taxon>Alveolata</taxon>
        <taxon>Dinophyceae</taxon>
        <taxon>Suessiales</taxon>
        <taxon>Symbiodiniaceae</taxon>
        <taxon>Cladocopium</taxon>
    </lineage>
</organism>
<dbReference type="SUPFAM" id="SSF56059">
    <property type="entry name" value="Glutathione synthetase ATP-binding domain-like"/>
    <property type="match status" value="1"/>
</dbReference>
<evidence type="ECO:0000313" key="6">
    <source>
        <dbReference type="EMBL" id="CAI3987805.1"/>
    </source>
</evidence>
<name>A0A9P1CA76_9DINO</name>
<evidence type="ECO:0000259" key="5">
    <source>
        <dbReference type="PROSITE" id="PS50975"/>
    </source>
</evidence>
<dbReference type="OrthoDB" id="412426at2759"/>
<dbReference type="EMBL" id="CAMXCT030001203">
    <property type="protein sequence ID" value="CAL4775117.1"/>
    <property type="molecule type" value="Genomic_DNA"/>
</dbReference>
<dbReference type="GO" id="GO:0046872">
    <property type="term" value="F:metal ion binding"/>
    <property type="evidence" value="ECO:0007669"/>
    <property type="project" value="InterPro"/>
</dbReference>
<evidence type="ECO:0000256" key="2">
    <source>
        <dbReference type="ARBA" id="ARBA00022741"/>
    </source>
</evidence>
<dbReference type="PROSITE" id="PS50975">
    <property type="entry name" value="ATP_GRASP"/>
    <property type="match status" value="1"/>
</dbReference>
<dbReference type="PANTHER" id="PTHR43585">
    <property type="entry name" value="FUMIPYRROLE BIOSYNTHESIS PROTEIN C"/>
    <property type="match status" value="1"/>
</dbReference>
<accession>A0A9P1CA76</accession>
<protein>
    <submittedName>
        <fullName evidence="7">ATP-grasp domain-containing protein</fullName>
    </submittedName>
</protein>
<feature type="domain" description="ATP-grasp" evidence="5">
    <location>
        <begin position="177"/>
        <end position="377"/>
    </location>
</feature>
<dbReference type="Pfam" id="PF13535">
    <property type="entry name" value="ATP-grasp_4"/>
    <property type="match status" value="1"/>
</dbReference>
<dbReference type="Proteomes" id="UP001152797">
    <property type="component" value="Unassembled WGS sequence"/>
</dbReference>
<keyword evidence="8" id="KW-1185">Reference proteome</keyword>
<reference evidence="7 8" key="2">
    <citation type="submission" date="2024-05" db="EMBL/GenBank/DDBJ databases">
        <authorList>
            <person name="Chen Y."/>
            <person name="Shah S."/>
            <person name="Dougan E. K."/>
            <person name="Thang M."/>
            <person name="Chan C."/>
        </authorList>
    </citation>
    <scope>NUCLEOTIDE SEQUENCE [LARGE SCALE GENOMIC DNA]</scope>
</reference>
<dbReference type="GO" id="GO:0016874">
    <property type="term" value="F:ligase activity"/>
    <property type="evidence" value="ECO:0007669"/>
    <property type="project" value="UniProtKB-KW"/>
</dbReference>
<proteinExistence type="predicted"/>
<sequence>MKNNHNPDMVYCGVTHSTTMLETLRPKVKPDYALRQLFRSQAHPKHLSTKPSAMSTGAPCVVMVDPYSTGALLAQELDQRSYAVIAMWTADSSELRWRMPKAAKGFPEKFFAEVDEQATVALTADLVRDVAQSEPLAVICGGDTGVKLTDALSEYMGLRGNTTAGGVKNRRDKQMQQEAVKSAGLRSTRSVCGHTWWEVKGFTEAEEFPIIVKPLESSGNQGVKLCHTEGEAETHFHLLANSQRKGGPQREAIILQEYLKGAEYMVDCVSRDGVHKSTMVWVTDHGPANGSDFVLFGIRCVPSGSPLAQELIAYVHGCLEALRITDGATHTEVMMTETGPCLVEVNSRCHGANGSWMPLALALTGYTQVEACVDAFMNAEAFDRLPHAPPDFMAFGILAMLLSYHEGHAESTCFDKVRELQSVVFLEEQMSAGRWVKKSTDMPSLIGMCVLVHADPTVVERDLEAIREMEQEGSLYVLAD</sequence>
<dbReference type="PANTHER" id="PTHR43585:SF2">
    <property type="entry name" value="ATP-GRASP ENZYME FSQD"/>
    <property type="match status" value="1"/>
</dbReference>
<dbReference type="GO" id="GO:0005524">
    <property type="term" value="F:ATP binding"/>
    <property type="evidence" value="ECO:0007669"/>
    <property type="project" value="UniProtKB-UniRule"/>
</dbReference>
<dbReference type="AlphaFoldDB" id="A0A9P1CA76"/>
<dbReference type="InterPro" id="IPR011761">
    <property type="entry name" value="ATP-grasp"/>
</dbReference>
<evidence type="ECO:0000313" key="7">
    <source>
        <dbReference type="EMBL" id="CAL4775117.1"/>
    </source>
</evidence>
<comment type="caution">
    <text evidence="6">The sequence shown here is derived from an EMBL/GenBank/DDBJ whole genome shotgun (WGS) entry which is preliminary data.</text>
</comment>
<keyword evidence="3 4" id="KW-0067">ATP-binding</keyword>
<keyword evidence="2 4" id="KW-0547">Nucleotide-binding</keyword>
<evidence type="ECO:0000256" key="1">
    <source>
        <dbReference type="ARBA" id="ARBA00022598"/>
    </source>
</evidence>